<evidence type="ECO:0000256" key="4">
    <source>
        <dbReference type="ARBA" id="ARBA00022741"/>
    </source>
</evidence>
<evidence type="ECO:0000256" key="6">
    <source>
        <dbReference type="ARBA" id="ARBA00023122"/>
    </source>
</evidence>
<sequence length="326" mass="36602">MKHYSIVFDKVTKIFPKASRPSVNEASLRIEEGSFVTILGASGCGKTTLLKMVNRLYEPTSGRIFVQGEDVSRMQVTRLRRKIGYVIQQVGLFPHMTIEENIATVPRILGWDKKRIDERIDELLELVHLPPGEFRKRYPRQLSGGQQQRVGLARAMAGDPAIMLMDEPFGAIDAITRASLQDELIHIQKKLHKTILFVTHDIEEALKLGDKIVIMNEGKIQQYDTPFNIITKPANEFVRRLVHSDDVLKRLSVMKAASVMTEITGHPHPNEIRVSLEENCKTILTHLLQSEQDSVIVVDSNKTPVGRVTLEQLKIHGALSGSASAC</sequence>
<keyword evidence="12" id="KW-1185">Reference proteome</keyword>
<dbReference type="InterPro" id="IPR027417">
    <property type="entry name" value="P-loop_NTPase"/>
</dbReference>
<evidence type="ECO:0000259" key="10">
    <source>
        <dbReference type="PROSITE" id="PS50893"/>
    </source>
</evidence>
<dbReference type="RefSeq" id="WP_092035894.1">
    <property type="nucleotide sequence ID" value="NZ_FOOK01000004.1"/>
</dbReference>
<gene>
    <name evidence="11" type="ORF">SAMN04488025_10477</name>
</gene>
<comment type="subunit">
    <text evidence="8">The complex is composed of two ATP-binding proteins (OpuCA), two transmembrane proteins (OpuCB and OpuCD) and a solute-binding protein (OpuCC).</text>
</comment>
<dbReference type="GO" id="GO:0015418">
    <property type="term" value="F:ABC-type quaternary ammonium compound transporting activity"/>
    <property type="evidence" value="ECO:0007669"/>
    <property type="project" value="UniProtKB-EC"/>
</dbReference>
<keyword evidence="9" id="KW-0997">Cell inner membrane</keyword>
<dbReference type="PANTHER" id="PTHR43117:SF4">
    <property type="entry name" value="OSMOPROTECTANT IMPORT ATP-BINDING PROTEIN OSMV"/>
    <property type="match status" value="1"/>
</dbReference>
<feature type="domain" description="ABC transporter" evidence="10">
    <location>
        <begin position="6"/>
        <end position="242"/>
    </location>
</feature>
<keyword evidence="9" id="KW-0472">Membrane</keyword>
<accession>A0A1I2LAH4</accession>
<dbReference type="SUPFAM" id="SSF52540">
    <property type="entry name" value="P-loop containing nucleoside triphosphate hydrolases"/>
    <property type="match status" value="1"/>
</dbReference>
<evidence type="ECO:0000256" key="2">
    <source>
        <dbReference type="ARBA" id="ARBA00022448"/>
    </source>
</evidence>
<dbReference type="GO" id="GO:0005524">
    <property type="term" value="F:ATP binding"/>
    <property type="evidence" value="ECO:0007669"/>
    <property type="project" value="UniProtKB-UniRule"/>
</dbReference>
<protein>
    <recommendedName>
        <fullName evidence="9">Quaternary amine transport ATP-binding protein</fullName>
        <ecNumber evidence="9">7.6.2.9</ecNumber>
    </recommendedName>
</protein>
<evidence type="ECO:0000313" key="11">
    <source>
        <dbReference type="EMBL" id="SFF74497.1"/>
    </source>
</evidence>
<evidence type="ECO:0000256" key="5">
    <source>
        <dbReference type="ARBA" id="ARBA00022840"/>
    </source>
</evidence>
<dbReference type="AlphaFoldDB" id="A0A1I2LAH4"/>
<dbReference type="Proteomes" id="UP000198661">
    <property type="component" value="Unassembled WGS sequence"/>
</dbReference>
<keyword evidence="6" id="KW-0129">CBS domain</keyword>
<organism evidence="11 12">
    <name type="scientific">Planifilum fulgidum</name>
    <dbReference type="NCBI Taxonomy" id="201973"/>
    <lineage>
        <taxon>Bacteria</taxon>
        <taxon>Bacillati</taxon>
        <taxon>Bacillota</taxon>
        <taxon>Bacilli</taxon>
        <taxon>Bacillales</taxon>
        <taxon>Thermoactinomycetaceae</taxon>
        <taxon>Planifilum</taxon>
    </lineage>
</organism>
<keyword evidence="5 9" id="KW-0067">ATP-binding</keyword>
<evidence type="ECO:0000256" key="8">
    <source>
        <dbReference type="ARBA" id="ARBA00063934"/>
    </source>
</evidence>
<keyword evidence="9" id="KW-1003">Cell membrane</keyword>
<comment type="subcellular location">
    <subcellularLocation>
        <location evidence="9">Cell inner membrane</location>
        <topology evidence="9">Peripheral membrane protein</topology>
    </subcellularLocation>
</comment>
<dbReference type="EMBL" id="FOOK01000004">
    <property type="protein sequence ID" value="SFF74497.1"/>
    <property type="molecule type" value="Genomic_DNA"/>
</dbReference>
<reference evidence="11 12" key="1">
    <citation type="submission" date="2016-10" db="EMBL/GenBank/DDBJ databases">
        <authorList>
            <person name="de Groot N.N."/>
        </authorList>
    </citation>
    <scope>NUCLEOTIDE SEQUENCE [LARGE SCALE GENOMIC DNA]</scope>
    <source>
        <strain evidence="11 12">DSM 44945</strain>
    </source>
</reference>
<evidence type="ECO:0000256" key="1">
    <source>
        <dbReference type="ARBA" id="ARBA00005417"/>
    </source>
</evidence>
<evidence type="ECO:0000256" key="9">
    <source>
        <dbReference type="RuleBase" id="RU369116"/>
    </source>
</evidence>
<dbReference type="GO" id="GO:0005886">
    <property type="term" value="C:plasma membrane"/>
    <property type="evidence" value="ECO:0007669"/>
    <property type="project" value="UniProtKB-SubCell"/>
</dbReference>
<dbReference type="GO" id="GO:0031460">
    <property type="term" value="P:glycine betaine transport"/>
    <property type="evidence" value="ECO:0007669"/>
    <property type="project" value="InterPro"/>
</dbReference>
<comment type="catalytic activity">
    <reaction evidence="7">
        <text>a quaternary ammonium(out) + ATP + H2O = a quaternary ammonium(in) + ADP + phosphate + H(+)</text>
        <dbReference type="Rhea" id="RHEA:11036"/>
        <dbReference type="ChEBI" id="CHEBI:15377"/>
        <dbReference type="ChEBI" id="CHEBI:15378"/>
        <dbReference type="ChEBI" id="CHEBI:30616"/>
        <dbReference type="ChEBI" id="CHEBI:35267"/>
        <dbReference type="ChEBI" id="CHEBI:43474"/>
        <dbReference type="ChEBI" id="CHEBI:456216"/>
        <dbReference type="EC" id="7.6.2.9"/>
    </reaction>
</comment>
<dbReference type="Gene3D" id="3.40.50.300">
    <property type="entry name" value="P-loop containing nucleotide triphosphate hydrolases"/>
    <property type="match status" value="1"/>
</dbReference>
<dbReference type="OrthoDB" id="9802264at2"/>
<evidence type="ECO:0000256" key="7">
    <source>
        <dbReference type="ARBA" id="ARBA00052482"/>
    </source>
</evidence>
<dbReference type="InterPro" id="IPR017871">
    <property type="entry name" value="ABC_transporter-like_CS"/>
</dbReference>
<name>A0A1I2LAH4_9BACL</name>
<dbReference type="GO" id="GO:0006865">
    <property type="term" value="P:amino acid transport"/>
    <property type="evidence" value="ECO:0007669"/>
    <property type="project" value="UniProtKB-UniRule"/>
</dbReference>
<dbReference type="InterPro" id="IPR003439">
    <property type="entry name" value="ABC_transporter-like_ATP-bd"/>
</dbReference>
<dbReference type="PROSITE" id="PS50893">
    <property type="entry name" value="ABC_TRANSPORTER_2"/>
    <property type="match status" value="1"/>
</dbReference>
<dbReference type="PANTHER" id="PTHR43117">
    <property type="entry name" value="OSMOPROTECTANT IMPORT ATP-BINDING PROTEIN OSMV"/>
    <property type="match status" value="1"/>
</dbReference>
<proteinExistence type="inferred from homology"/>
<dbReference type="GO" id="GO:0016887">
    <property type="term" value="F:ATP hydrolysis activity"/>
    <property type="evidence" value="ECO:0007669"/>
    <property type="project" value="UniProtKB-UniRule"/>
</dbReference>
<keyword evidence="4 9" id="KW-0547">Nucleotide-binding</keyword>
<dbReference type="Pfam" id="PF00005">
    <property type="entry name" value="ABC_tran"/>
    <property type="match status" value="1"/>
</dbReference>
<comment type="subunit">
    <text evidence="9">The complex is probably composed of two ATP-binding proteins, two transmembrane proteins and a solute-binding protein.</text>
</comment>
<keyword evidence="2 9" id="KW-0813">Transport</keyword>
<evidence type="ECO:0000256" key="3">
    <source>
        <dbReference type="ARBA" id="ARBA00022737"/>
    </source>
</evidence>
<dbReference type="EC" id="7.6.2.9" evidence="9"/>
<dbReference type="NCBIfam" id="TIGR01186">
    <property type="entry name" value="proV"/>
    <property type="match status" value="1"/>
</dbReference>
<dbReference type="STRING" id="201973.SAMN04488025_10477"/>
<dbReference type="FunFam" id="3.40.50.300:FF:000425">
    <property type="entry name" value="Probable ABC transporter, ATP-binding subunit"/>
    <property type="match status" value="1"/>
</dbReference>
<keyword evidence="3" id="KW-0677">Repeat</keyword>
<dbReference type="InterPro" id="IPR005892">
    <property type="entry name" value="Gly-betaine_transp_ATP-bd"/>
</dbReference>
<dbReference type="InterPro" id="IPR003593">
    <property type="entry name" value="AAA+_ATPase"/>
</dbReference>
<comment type="similarity">
    <text evidence="1 9">Belongs to the ABC transporter superfamily.</text>
</comment>
<evidence type="ECO:0000313" key="12">
    <source>
        <dbReference type="Proteomes" id="UP000198661"/>
    </source>
</evidence>
<dbReference type="PROSITE" id="PS00211">
    <property type="entry name" value="ABC_TRANSPORTER_1"/>
    <property type="match status" value="1"/>
</dbReference>
<dbReference type="SMART" id="SM00382">
    <property type="entry name" value="AAA"/>
    <property type="match status" value="1"/>
</dbReference>